<gene>
    <name evidence="1" type="ORF">CTRU02_208729</name>
</gene>
<accession>A0ACC3YX54</accession>
<proteinExistence type="predicted"/>
<dbReference type="EMBL" id="VUJX02000005">
    <property type="protein sequence ID" value="KAL0936514.1"/>
    <property type="molecule type" value="Genomic_DNA"/>
</dbReference>
<comment type="caution">
    <text evidence="1">The sequence shown here is derived from an EMBL/GenBank/DDBJ whole genome shotgun (WGS) entry which is preliminary data.</text>
</comment>
<organism evidence="1 2">
    <name type="scientific">Colletotrichum truncatum</name>
    <name type="common">Anthracnose fungus</name>
    <name type="synonym">Colletotrichum capsici</name>
    <dbReference type="NCBI Taxonomy" id="5467"/>
    <lineage>
        <taxon>Eukaryota</taxon>
        <taxon>Fungi</taxon>
        <taxon>Dikarya</taxon>
        <taxon>Ascomycota</taxon>
        <taxon>Pezizomycotina</taxon>
        <taxon>Sordariomycetes</taxon>
        <taxon>Hypocreomycetidae</taxon>
        <taxon>Glomerellales</taxon>
        <taxon>Glomerellaceae</taxon>
        <taxon>Colletotrichum</taxon>
        <taxon>Colletotrichum truncatum species complex</taxon>
    </lineage>
</organism>
<keyword evidence="2" id="KW-1185">Reference proteome</keyword>
<protein>
    <submittedName>
        <fullName evidence="1">Uncharacterized protein</fullName>
    </submittedName>
</protein>
<sequence>MGSHIFEPQTVIRSLRGQTLHVPDLRDIFKDWPVQANAHQTNIIPIVEDAFDRLIKYPALREKYREANYARFVSLYYPYSGWDRIKILALYIVWLFCWDDAIDQQGTGDLSDNLIKAKAHRNNTTRVLEEVLGLASDSGCDVKCDHVNAELKTIGNELQKAYTLGQRQKFMAQMRCYIGNCDKEQSLRLSGLLPDFEAYKEIRHGTAAVWTLCALIEFSMGESIPEHIRDMVELQTIWEETSRSIWISNDILSLKKEIPVTGGTIESIVNAVPILMIEDNKSPQQAVDALLADLSISVAAFEAAAGVLEKAAGDKSRETILKYCDACRCMVTGSIQFSFESTRYSLAGCINEDGSLTIPL</sequence>
<evidence type="ECO:0000313" key="1">
    <source>
        <dbReference type="EMBL" id="KAL0936514.1"/>
    </source>
</evidence>
<name>A0ACC3YX54_COLTU</name>
<reference evidence="1 2" key="1">
    <citation type="journal article" date="2020" name="Phytopathology">
        <title>Genome Sequence Resources of Colletotrichum truncatum, C. plurivorum, C. musicola, and C. sojae: Four Species Pathogenic to Soybean (Glycine max).</title>
        <authorList>
            <person name="Rogerio F."/>
            <person name="Boufleur T.R."/>
            <person name="Ciampi-Guillardi M."/>
            <person name="Sukno S.A."/>
            <person name="Thon M.R."/>
            <person name="Massola Junior N.S."/>
            <person name="Baroncelli R."/>
        </authorList>
    </citation>
    <scope>NUCLEOTIDE SEQUENCE [LARGE SCALE GENOMIC DNA]</scope>
    <source>
        <strain evidence="1 2">CMES1059</strain>
    </source>
</reference>
<dbReference type="Proteomes" id="UP000805649">
    <property type="component" value="Unassembled WGS sequence"/>
</dbReference>
<evidence type="ECO:0000313" key="2">
    <source>
        <dbReference type="Proteomes" id="UP000805649"/>
    </source>
</evidence>